<dbReference type="Pfam" id="PF00147">
    <property type="entry name" value="Fibrinogen_C"/>
    <property type="match status" value="1"/>
</dbReference>
<protein>
    <recommendedName>
        <fullName evidence="1">Fibrinogen C-terminal domain-containing protein</fullName>
    </recommendedName>
</protein>
<proteinExistence type="predicted"/>
<reference evidence="2" key="1">
    <citation type="submission" date="2018-11" db="EMBL/GenBank/DDBJ databases">
        <authorList>
            <person name="Alioto T."/>
            <person name="Alioto T."/>
        </authorList>
    </citation>
    <scope>NUCLEOTIDE SEQUENCE</scope>
</reference>
<dbReference type="InterPro" id="IPR036056">
    <property type="entry name" value="Fibrinogen-like_C"/>
</dbReference>
<dbReference type="Proteomes" id="UP000596742">
    <property type="component" value="Unassembled WGS sequence"/>
</dbReference>
<feature type="domain" description="Fibrinogen C-terminal" evidence="1">
    <location>
        <begin position="21"/>
        <end position="54"/>
    </location>
</feature>
<dbReference type="OrthoDB" id="7972392at2759"/>
<dbReference type="EMBL" id="UYJE01006647">
    <property type="protein sequence ID" value="VDI47716.1"/>
    <property type="molecule type" value="Genomic_DNA"/>
</dbReference>
<evidence type="ECO:0000313" key="2">
    <source>
        <dbReference type="EMBL" id="VDI47716.1"/>
    </source>
</evidence>
<dbReference type="InterPro" id="IPR002181">
    <property type="entry name" value="Fibrinogen_a/b/g_C_dom"/>
</dbReference>
<organism evidence="2 3">
    <name type="scientific">Mytilus galloprovincialis</name>
    <name type="common">Mediterranean mussel</name>
    <dbReference type="NCBI Taxonomy" id="29158"/>
    <lineage>
        <taxon>Eukaryota</taxon>
        <taxon>Metazoa</taxon>
        <taxon>Spiralia</taxon>
        <taxon>Lophotrochozoa</taxon>
        <taxon>Mollusca</taxon>
        <taxon>Bivalvia</taxon>
        <taxon>Autobranchia</taxon>
        <taxon>Pteriomorphia</taxon>
        <taxon>Mytilida</taxon>
        <taxon>Mytiloidea</taxon>
        <taxon>Mytilidae</taxon>
        <taxon>Mytilinae</taxon>
        <taxon>Mytilus</taxon>
    </lineage>
</organism>
<accession>A0A8B6FFC6</accession>
<dbReference type="InterPro" id="IPR014716">
    <property type="entry name" value="Fibrinogen_a/b/g_C_1"/>
</dbReference>
<gene>
    <name evidence="2" type="ORF">MGAL_10B073205</name>
</gene>
<name>A0A8B6FFC6_MYTGA</name>
<feature type="non-terminal residue" evidence="2">
    <location>
        <position position="1"/>
    </location>
</feature>
<dbReference type="Gene3D" id="3.90.215.10">
    <property type="entry name" value="Gamma Fibrinogen, chain A, domain 1"/>
    <property type="match status" value="1"/>
</dbReference>
<keyword evidence="3" id="KW-1185">Reference proteome</keyword>
<evidence type="ECO:0000259" key="1">
    <source>
        <dbReference type="Pfam" id="PF00147"/>
    </source>
</evidence>
<evidence type="ECO:0000313" key="3">
    <source>
        <dbReference type="Proteomes" id="UP000596742"/>
    </source>
</evidence>
<dbReference type="SUPFAM" id="SSF56496">
    <property type="entry name" value="Fibrinogen C-terminal domain-like"/>
    <property type="match status" value="1"/>
</dbReference>
<dbReference type="AlphaFoldDB" id="A0A8B6FFC6"/>
<comment type="caution">
    <text evidence="2">The sequence shown here is derived from an EMBL/GenBank/DDBJ whole genome shotgun (WGS) entry which is preliminary data.</text>
</comment>
<sequence length="54" mass="6208">MMNPNSLSKNMQDNAGEMLSTVVQKRFNGDVNFGDKLWDDYKNGFGDIAQEHWL</sequence>